<comment type="caution">
    <text evidence="1">The sequence shown here is derived from an EMBL/GenBank/DDBJ whole genome shotgun (WGS) entry which is preliminary data.</text>
</comment>
<sequence>MFDFTAQKVVNWWTAWSKADAQTESVSSLANSQQSNLSLQLSRQALEGAAFALSGSPSSDAMAWLRLARPELFVSPVSASAPTPATTPVALELELELESNLEAEADCLLSSTVSAIDSTIDAVENTATWAVS</sequence>
<protein>
    <submittedName>
        <fullName evidence="1">Uncharacterized protein</fullName>
    </submittedName>
</protein>
<reference evidence="1" key="1">
    <citation type="submission" date="2021-05" db="EMBL/GenBank/DDBJ databases">
        <authorList>
            <person name="Pietrasiak N."/>
            <person name="Ward R."/>
            <person name="Stajich J.E."/>
            <person name="Kurbessoian T."/>
        </authorList>
    </citation>
    <scope>NUCLEOTIDE SEQUENCE</scope>
    <source>
        <strain evidence="1">GSE-TBD4-15B</strain>
    </source>
</reference>
<evidence type="ECO:0000313" key="1">
    <source>
        <dbReference type="EMBL" id="MBW4464633.1"/>
    </source>
</evidence>
<name>A0A951P7V5_9CYAN</name>
<organism evidence="1 2">
    <name type="scientific">Pegethrix bostrychoides GSE-TBD4-15B</name>
    <dbReference type="NCBI Taxonomy" id="2839662"/>
    <lineage>
        <taxon>Bacteria</taxon>
        <taxon>Bacillati</taxon>
        <taxon>Cyanobacteriota</taxon>
        <taxon>Cyanophyceae</taxon>
        <taxon>Oculatellales</taxon>
        <taxon>Oculatellaceae</taxon>
        <taxon>Pegethrix</taxon>
    </lineage>
</organism>
<accession>A0A951P7V5</accession>
<dbReference type="EMBL" id="JAHHHV010000017">
    <property type="protein sequence ID" value="MBW4464633.1"/>
    <property type="molecule type" value="Genomic_DNA"/>
</dbReference>
<dbReference type="AlphaFoldDB" id="A0A951P7V5"/>
<dbReference type="Proteomes" id="UP000707356">
    <property type="component" value="Unassembled WGS sequence"/>
</dbReference>
<reference evidence="1" key="2">
    <citation type="journal article" date="2022" name="Microbiol. Resour. Announc.">
        <title>Metagenome Sequencing to Explore Phylogenomics of Terrestrial Cyanobacteria.</title>
        <authorList>
            <person name="Ward R.D."/>
            <person name="Stajich J.E."/>
            <person name="Johansen J.R."/>
            <person name="Huntemann M."/>
            <person name="Clum A."/>
            <person name="Foster B."/>
            <person name="Foster B."/>
            <person name="Roux S."/>
            <person name="Palaniappan K."/>
            <person name="Varghese N."/>
            <person name="Mukherjee S."/>
            <person name="Reddy T.B.K."/>
            <person name="Daum C."/>
            <person name="Copeland A."/>
            <person name="Chen I.A."/>
            <person name="Ivanova N.N."/>
            <person name="Kyrpides N.C."/>
            <person name="Shapiro N."/>
            <person name="Eloe-Fadrosh E.A."/>
            <person name="Pietrasiak N."/>
        </authorList>
    </citation>
    <scope>NUCLEOTIDE SEQUENCE</scope>
    <source>
        <strain evidence="1">GSE-TBD4-15B</strain>
    </source>
</reference>
<evidence type="ECO:0000313" key="2">
    <source>
        <dbReference type="Proteomes" id="UP000707356"/>
    </source>
</evidence>
<gene>
    <name evidence="1" type="ORF">KME07_04235</name>
</gene>
<proteinExistence type="predicted"/>